<accession>A0A2X4U3I0</accession>
<evidence type="ECO:0000313" key="4">
    <source>
        <dbReference type="Proteomes" id="UP000248897"/>
    </source>
</evidence>
<protein>
    <submittedName>
        <fullName evidence="3">Gcv operon activator</fullName>
    </submittedName>
</protein>
<dbReference type="SUPFAM" id="SSF53850">
    <property type="entry name" value="Periplasmic binding protein-like II"/>
    <property type="match status" value="1"/>
</dbReference>
<evidence type="ECO:0000259" key="2">
    <source>
        <dbReference type="Pfam" id="PF03466"/>
    </source>
</evidence>
<dbReference type="AlphaFoldDB" id="A0A2X4U3I0"/>
<dbReference type="Pfam" id="PF03466">
    <property type="entry name" value="LysR_substrate"/>
    <property type="match status" value="1"/>
</dbReference>
<dbReference type="Proteomes" id="UP000248897">
    <property type="component" value="Chromosome 1"/>
</dbReference>
<dbReference type="PANTHER" id="PTHR30537">
    <property type="entry name" value="HTH-TYPE TRANSCRIPTIONAL REGULATOR"/>
    <property type="match status" value="1"/>
</dbReference>
<dbReference type="Gene3D" id="3.40.190.10">
    <property type="entry name" value="Periplasmic binding protein-like II"/>
    <property type="match status" value="2"/>
</dbReference>
<reference evidence="3 4" key="1">
    <citation type="submission" date="2018-06" db="EMBL/GenBank/DDBJ databases">
        <authorList>
            <consortium name="Pathogen Informatics"/>
            <person name="Doyle S."/>
        </authorList>
    </citation>
    <scope>NUCLEOTIDE SEQUENCE [LARGE SCALE GENOMIC DNA]</scope>
    <source>
        <strain evidence="3 4">NCTC12961</strain>
    </source>
</reference>
<dbReference type="GO" id="GO:0006351">
    <property type="term" value="P:DNA-templated transcription"/>
    <property type="evidence" value="ECO:0007669"/>
    <property type="project" value="TreeGrafter"/>
</dbReference>
<dbReference type="InterPro" id="IPR005119">
    <property type="entry name" value="LysR_subst-bd"/>
</dbReference>
<dbReference type="InterPro" id="IPR058163">
    <property type="entry name" value="LysR-type_TF_proteobact-type"/>
</dbReference>
<dbReference type="STRING" id="82996.ADP72_04130"/>
<evidence type="ECO:0000256" key="1">
    <source>
        <dbReference type="ARBA" id="ARBA00009437"/>
    </source>
</evidence>
<dbReference type="EMBL" id="LS483469">
    <property type="protein sequence ID" value="SQI34366.1"/>
    <property type="molecule type" value="Genomic_DNA"/>
</dbReference>
<proteinExistence type="inferred from homology"/>
<evidence type="ECO:0000313" key="3">
    <source>
        <dbReference type="EMBL" id="SQI34366.1"/>
    </source>
</evidence>
<dbReference type="GO" id="GO:0003700">
    <property type="term" value="F:DNA-binding transcription factor activity"/>
    <property type="evidence" value="ECO:0007669"/>
    <property type="project" value="TreeGrafter"/>
</dbReference>
<feature type="domain" description="LysR substrate-binding" evidence="2">
    <location>
        <begin position="21"/>
        <end position="216"/>
    </location>
</feature>
<dbReference type="CDD" id="cd08432">
    <property type="entry name" value="PBP2_GcdR_TrpI_HvrB_AmpR_like"/>
    <property type="match status" value="1"/>
</dbReference>
<gene>
    <name evidence="3" type="primary">gcvA_2</name>
    <name evidence="3" type="ORF">NCTC12961_01681</name>
</gene>
<organism evidence="3 4">
    <name type="scientific">Serratia plymuthica</name>
    <dbReference type="NCBI Taxonomy" id="82996"/>
    <lineage>
        <taxon>Bacteria</taxon>
        <taxon>Pseudomonadati</taxon>
        <taxon>Pseudomonadota</taxon>
        <taxon>Gammaproteobacteria</taxon>
        <taxon>Enterobacterales</taxon>
        <taxon>Yersiniaceae</taxon>
        <taxon>Serratia</taxon>
    </lineage>
</organism>
<sequence length="335" mass="37475">MCRKRSRRCAWRSSMSIAKRGQETLTIFALPALASKWLNPAIGDWLARQPQLDIRLHATHAAVDFAASAADFALCFGDQDYPLLEKVQLFQDGVQPVCSPQRQAAGDWTRQPLIHVDWGKESQFLPGWHEWFTAAGLPPPQRRGLTYNLTSLAIDAAVAGHGILLGQQSLIQRELANGTLVPLAETVLPLSKPYYVVYPQRTLDKPKAAEFLAWLQKPRTAESRWTIVLTAAAATGPGHHLAQQQVGRTRQKNLIAGTGGQRQFANVEPLGGEIKIDAAIVEICRYGFGYPDHLIPERRFLMQRVDLRNIFLNKKARVNMLFQKLQRSGFRPTAQ</sequence>
<comment type="similarity">
    <text evidence="1">Belongs to the LysR transcriptional regulatory family.</text>
</comment>
<name>A0A2X4U3I0_SERPL</name>
<dbReference type="PANTHER" id="PTHR30537:SF74">
    <property type="entry name" value="HTH-TYPE TRANSCRIPTIONAL REGULATOR TRPI"/>
    <property type="match status" value="1"/>
</dbReference>
<dbReference type="GO" id="GO:0043565">
    <property type="term" value="F:sequence-specific DNA binding"/>
    <property type="evidence" value="ECO:0007669"/>
    <property type="project" value="TreeGrafter"/>
</dbReference>